<keyword evidence="5" id="KW-0408">Iron</keyword>
<evidence type="ECO:0000313" key="7">
    <source>
        <dbReference type="EMBL" id="TGJ81492.1"/>
    </source>
</evidence>
<proteinExistence type="predicted"/>
<dbReference type="GO" id="GO:0005506">
    <property type="term" value="F:iron ion binding"/>
    <property type="evidence" value="ECO:0007669"/>
    <property type="project" value="InterPro"/>
</dbReference>
<dbReference type="GO" id="GO:0005783">
    <property type="term" value="C:endoplasmic reticulum"/>
    <property type="evidence" value="ECO:0007669"/>
    <property type="project" value="TreeGrafter"/>
</dbReference>
<gene>
    <name evidence="7" type="ORF">E0Z10_g7278</name>
</gene>
<dbReference type="STRING" id="37992.A0A4Z0YYP2"/>
<dbReference type="SUPFAM" id="SSF51197">
    <property type="entry name" value="Clavaminate synthase-like"/>
    <property type="match status" value="1"/>
</dbReference>
<dbReference type="PANTHER" id="PTHR10869">
    <property type="entry name" value="PROLYL 4-HYDROXYLASE ALPHA SUBUNIT"/>
    <property type="match status" value="1"/>
</dbReference>
<evidence type="ECO:0000313" key="8">
    <source>
        <dbReference type="Proteomes" id="UP000297716"/>
    </source>
</evidence>
<dbReference type="Pfam" id="PF13640">
    <property type="entry name" value="2OG-FeII_Oxy_3"/>
    <property type="match status" value="1"/>
</dbReference>
<dbReference type="GO" id="GO:0004656">
    <property type="term" value="F:procollagen-proline 4-dioxygenase activity"/>
    <property type="evidence" value="ECO:0007669"/>
    <property type="project" value="TreeGrafter"/>
</dbReference>
<evidence type="ECO:0000256" key="2">
    <source>
        <dbReference type="ARBA" id="ARBA00022723"/>
    </source>
</evidence>
<organism evidence="7 8">
    <name type="scientific">Xylaria hypoxylon</name>
    <dbReference type="NCBI Taxonomy" id="37992"/>
    <lineage>
        <taxon>Eukaryota</taxon>
        <taxon>Fungi</taxon>
        <taxon>Dikarya</taxon>
        <taxon>Ascomycota</taxon>
        <taxon>Pezizomycotina</taxon>
        <taxon>Sordariomycetes</taxon>
        <taxon>Xylariomycetidae</taxon>
        <taxon>Xylariales</taxon>
        <taxon>Xylariaceae</taxon>
        <taxon>Xylaria</taxon>
    </lineage>
</organism>
<keyword evidence="4" id="KW-0560">Oxidoreductase</keyword>
<sequence>MLSEIVKAKDRILGKTQPAKKNHYQVPVKTVYRSNDVAIPDDFLRSDPADVQPITHDLIDFKTSALPEYEGCYAVVLDNVLSPSECTQLLQLAESSVMDEDKNDGSPWRPALVNVGDGLEVEVPHYRKSDRIIWDNQEIVDRLWTRMAAVPEIQEKLSTLPGISVDTVVQSVKHEFYRVNKRLRFLKYTAGQFFKPHCDGAYGERAPEGYMVQTYMTVHLYLNDSRQVVGPSADLVGGATSFLSRDNSRKLDVDPKAGRVLIFQHSRLRHCGDDVKAGTKYTVRTDIMYRINTSEGSSSSGETG</sequence>
<dbReference type="InterPro" id="IPR006620">
    <property type="entry name" value="Pro_4_hyd_alph"/>
</dbReference>
<reference evidence="7 8" key="1">
    <citation type="submission" date="2019-03" db="EMBL/GenBank/DDBJ databases">
        <title>Draft genome sequence of Xylaria hypoxylon DSM 108379, a ubiquitous saprotrophic-parasitic fungi on hardwood.</title>
        <authorList>
            <person name="Buettner E."/>
            <person name="Leonhardt S."/>
            <person name="Gebauer A.M."/>
            <person name="Liers C."/>
            <person name="Hofrichter M."/>
            <person name="Kellner H."/>
        </authorList>
    </citation>
    <scope>NUCLEOTIDE SEQUENCE [LARGE SCALE GENOMIC DNA]</scope>
    <source>
        <strain evidence="7 8">DSM 108379</strain>
    </source>
</reference>
<dbReference type="InterPro" id="IPR044862">
    <property type="entry name" value="Pro_4_hyd_alph_FE2OG_OXY"/>
</dbReference>
<evidence type="ECO:0000256" key="1">
    <source>
        <dbReference type="ARBA" id="ARBA00001961"/>
    </source>
</evidence>
<accession>A0A4Z0YYP2</accession>
<keyword evidence="3" id="KW-0223">Dioxygenase</keyword>
<dbReference type="InterPro" id="IPR045054">
    <property type="entry name" value="P4HA-like"/>
</dbReference>
<dbReference type="Gene3D" id="2.60.120.620">
    <property type="entry name" value="q2cbj1_9rhob like domain"/>
    <property type="match status" value="1"/>
</dbReference>
<feature type="domain" description="Prolyl 4-hydroxylase alpha subunit" evidence="6">
    <location>
        <begin position="72"/>
        <end position="288"/>
    </location>
</feature>
<comment type="cofactor">
    <cofactor evidence="1">
        <name>L-ascorbate</name>
        <dbReference type="ChEBI" id="CHEBI:38290"/>
    </cofactor>
</comment>
<comment type="caution">
    <text evidence="7">The sequence shown here is derived from an EMBL/GenBank/DDBJ whole genome shotgun (WGS) entry which is preliminary data.</text>
</comment>
<dbReference type="EMBL" id="SKBN01000166">
    <property type="protein sequence ID" value="TGJ81492.1"/>
    <property type="molecule type" value="Genomic_DNA"/>
</dbReference>
<evidence type="ECO:0000256" key="3">
    <source>
        <dbReference type="ARBA" id="ARBA00022964"/>
    </source>
</evidence>
<keyword evidence="8" id="KW-1185">Reference proteome</keyword>
<name>A0A4Z0YYP2_9PEZI</name>
<protein>
    <recommendedName>
        <fullName evidence="6">Prolyl 4-hydroxylase alpha subunit domain-containing protein</fullName>
    </recommendedName>
</protein>
<evidence type="ECO:0000256" key="4">
    <source>
        <dbReference type="ARBA" id="ARBA00023002"/>
    </source>
</evidence>
<dbReference type="GO" id="GO:0031418">
    <property type="term" value="F:L-ascorbic acid binding"/>
    <property type="evidence" value="ECO:0007669"/>
    <property type="project" value="InterPro"/>
</dbReference>
<dbReference type="SMART" id="SM00702">
    <property type="entry name" value="P4Hc"/>
    <property type="match status" value="1"/>
</dbReference>
<dbReference type="AlphaFoldDB" id="A0A4Z0YYP2"/>
<keyword evidence="2" id="KW-0479">Metal-binding</keyword>
<evidence type="ECO:0000259" key="6">
    <source>
        <dbReference type="SMART" id="SM00702"/>
    </source>
</evidence>
<dbReference type="PANTHER" id="PTHR10869:SF241">
    <property type="entry name" value="FE2OG DIOXYGENASE DOMAIN-CONTAINING PROTEIN"/>
    <property type="match status" value="1"/>
</dbReference>
<dbReference type="OrthoDB" id="69177at2759"/>
<dbReference type="Proteomes" id="UP000297716">
    <property type="component" value="Unassembled WGS sequence"/>
</dbReference>
<evidence type="ECO:0000256" key="5">
    <source>
        <dbReference type="ARBA" id="ARBA00023004"/>
    </source>
</evidence>